<dbReference type="InterPro" id="IPR005318">
    <property type="entry name" value="OM_porin_bac"/>
</dbReference>
<evidence type="ECO:0000256" key="1">
    <source>
        <dbReference type="ARBA" id="ARBA00009075"/>
    </source>
</evidence>
<proteinExistence type="inferred from homology"/>
<dbReference type="AlphaFoldDB" id="A0A7D5ZXU3"/>
<comment type="similarity">
    <text evidence="1">Belongs to the outer membrane porin (Opr) (TC 1.B.25) family.</text>
</comment>
<organism evidence="5 6">
    <name type="scientific">Pseudomonas putida</name>
    <name type="common">Arthrobacter siderocapsulatus</name>
    <dbReference type="NCBI Taxonomy" id="303"/>
    <lineage>
        <taxon>Bacteria</taxon>
        <taxon>Pseudomonadati</taxon>
        <taxon>Pseudomonadota</taxon>
        <taxon>Gammaproteobacteria</taxon>
        <taxon>Pseudomonadales</taxon>
        <taxon>Pseudomonadaceae</taxon>
        <taxon>Pseudomonas</taxon>
    </lineage>
</organism>
<dbReference type="PANTHER" id="PTHR34596:SF2">
    <property type="entry name" value="CHITOPORIN"/>
    <property type="match status" value="1"/>
</dbReference>
<protein>
    <submittedName>
        <fullName evidence="5">OprD family porin</fullName>
    </submittedName>
</protein>
<evidence type="ECO:0000313" key="5">
    <source>
        <dbReference type="EMBL" id="QLJ12300.1"/>
    </source>
</evidence>
<gene>
    <name evidence="5" type="ORF">H0H12_17715</name>
</gene>
<dbReference type="RefSeq" id="WP_180688313.1">
    <property type="nucleotide sequence ID" value="NZ_CP059052.1"/>
</dbReference>
<feature type="signal peptide" evidence="4">
    <location>
        <begin position="1"/>
        <end position="42"/>
    </location>
</feature>
<dbReference type="Proteomes" id="UP000510934">
    <property type="component" value="Chromosome"/>
</dbReference>
<sequence>MGRLAALHAQAHNKNKVPVMSIAFKKSLACSATLLVAPYASAAFVEDFKGSLELRNFYYNRDFRNDGATQSKRDEWAQGFILNLQSGFTEGPVGFGIDAMGLLGVKLDSSPDRTGSGLLAYDSDRQVEDEYGKFVATAKARMGKTELRIGGVNPLMPLLWSNNSRLLPQVFRGGSLTVNDIDKLTVTATRVNAVKQRNSTDFESLTATGYAPVEADHYNYLAFDFKPAKDMTFSLHAAELEDLYKSYFAGIKVIKPLWEGNVIADVRVFDASETGSKKLGEVDNRTLSSYFAYSIKGHTLGGGYQKAWGDTSFAFVNGTDTYLFGESLVSTFTAPEERVWFARYDFDFAALGVPGLLFTTRYMKGDDVDPDLLKSRQAASLRLNGEEGKEWERVTDISYVIQSGPAKGVSFQWRNSTNRSTYADSANENRLIMRYTFNF</sequence>
<feature type="chain" id="PRO_5027813124" evidence="4">
    <location>
        <begin position="43"/>
        <end position="439"/>
    </location>
</feature>
<dbReference type="Gene3D" id="2.40.160.10">
    <property type="entry name" value="Porin"/>
    <property type="match status" value="1"/>
</dbReference>
<dbReference type="GO" id="GO:0016020">
    <property type="term" value="C:membrane"/>
    <property type="evidence" value="ECO:0007669"/>
    <property type="project" value="InterPro"/>
</dbReference>
<dbReference type="InterPro" id="IPR023614">
    <property type="entry name" value="Porin_dom_sf"/>
</dbReference>
<name>A0A7D5ZXU3_PSEPU</name>
<accession>A0A7D5ZXU3</accession>
<dbReference type="GO" id="GO:0015288">
    <property type="term" value="F:porin activity"/>
    <property type="evidence" value="ECO:0007669"/>
    <property type="project" value="TreeGrafter"/>
</dbReference>
<keyword evidence="3 4" id="KW-0732">Signal</keyword>
<evidence type="ECO:0000313" key="6">
    <source>
        <dbReference type="Proteomes" id="UP000510934"/>
    </source>
</evidence>
<evidence type="ECO:0000256" key="4">
    <source>
        <dbReference type="SAM" id="SignalP"/>
    </source>
</evidence>
<evidence type="ECO:0000256" key="2">
    <source>
        <dbReference type="ARBA" id="ARBA00022448"/>
    </source>
</evidence>
<dbReference type="PANTHER" id="PTHR34596">
    <property type="entry name" value="CHITOPORIN"/>
    <property type="match status" value="1"/>
</dbReference>
<keyword evidence="2" id="KW-0813">Transport</keyword>
<evidence type="ECO:0000256" key="3">
    <source>
        <dbReference type="ARBA" id="ARBA00022729"/>
    </source>
</evidence>
<dbReference type="EMBL" id="CP059052">
    <property type="protein sequence ID" value="QLJ12300.1"/>
    <property type="molecule type" value="Genomic_DNA"/>
</dbReference>
<dbReference type="Pfam" id="PF03573">
    <property type="entry name" value="OprD"/>
    <property type="match status" value="1"/>
</dbReference>
<reference evidence="5 6" key="1">
    <citation type="journal article" date="2009" name="Mikrobiologiia">
        <title>[Phenanthren biodegradation and interaction of Pseudomonas putida BS3701 and Burkholderia sp.BS3702 in plant rhizosphere].</title>
        <authorList>
            <person name="Ovchinnikova A.A."/>
            <person name="Vetrova A.A."/>
            <person name="Filonov A.E."/>
            <person name="Boronin A.M."/>
        </authorList>
    </citation>
    <scope>NUCLEOTIDE SEQUENCE [LARGE SCALE GENOMIC DNA]</scope>
    <source>
        <strain evidence="5 6">BS3701</strain>
    </source>
</reference>